<feature type="chain" id="PRO_5011544804" evidence="1">
    <location>
        <begin position="25"/>
        <end position="129"/>
    </location>
</feature>
<sequence>MRFLKMKKLYALSFLGLFSTQINYSQTENNNIEQPEVVAKLMELKTELGYDENIDKIYKIQIYSGGKANTEEASKEFIEKFPDWNFEINYEYPNYKLRAGKFRTRLEADKHLIAIKKEYPGALIINPKK</sequence>
<feature type="signal peptide" evidence="1">
    <location>
        <begin position="1"/>
        <end position="24"/>
    </location>
</feature>
<dbReference type="OrthoDB" id="2473397at2"/>
<dbReference type="STRING" id="1224947.SAMN05216480_10846"/>
<keyword evidence="1" id="KW-0732">Signal</keyword>
<dbReference type="EMBL" id="FPBK01000008">
    <property type="protein sequence ID" value="SFU57734.1"/>
    <property type="molecule type" value="Genomic_DNA"/>
</dbReference>
<organism evidence="2 3">
    <name type="scientific">Pustulibacterium marinum</name>
    <dbReference type="NCBI Taxonomy" id="1224947"/>
    <lineage>
        <taxon>Bacteria</taxon>
        <taxon>Pseudomonadati</taxon>
        <taxon>Bacteroidota</taxon>
        <taxon>Flavobacteriia</taxon>
        <taxon>Flavobacteriales</taxon>
        <taxon>Flavobacteriaceae</taxon>
        <taxon>Pustulibacterium</taxon>
    </lineage>
</organism>
<name>A0A1I7HAJ9_9FLAO</name>
<reference evidence="2 3" key="1">
    <citation type="submission" date="2016-10" db="EMBL/GenBank/DDBJ databases">
        <authorList>
            <person name="de Groot N.N."/>
        </authorList>
    </citation>
    <scope>NUCLEOTIDE SEQUENCE [LARGE SCALE GENOMIC DNA]</scope>
    <source>
        <strain evidence="2 3">CGMCC 1.12333</strain>
    </source>
</reference>
<dbReference type="AlphaFoldDB" id="A0A1I7HAJ9"/>
<accession>A0A1I7HAJ9</accession>
<evidence type="ECO:0000256" key="1">
    <source>
        <dbReference type="SAM" id="SignalP"/>
    </source>
</evidence>
<gene>
    <name evidence="2" type="ORF">SAMN05216480_10846</name>
</gene>
<proteinExistence type="predicted"/>
<protein>
    <submittedName>
        <fullName evidence="2">Sporulation related domain-containing protein</fullName>
    </submittedName>
</protein>
<evidence type="ECO:0000313" key="2">
    <source>
        <dbReference type="EMBL" id="SFU57734.1"/>
    </source>
</evidence>
<dbReference type="Proteomes" id="UP000199138">
    <property type="component" value="Unassembled WGS sequence"/>
</dbReference>
<keyword evidence="3" id="KW-1185">Reference proteome</keyword>
<evidence type="ECO:0000313" key="3">
    <source>
        <dbReference type="Proteomes" id="UP000199138"/>
    </source>
</evidence>